<name>A0ABW2UU01_9BACI</name>
<accession>A0ABW2UU01</accession>
<dbReference type="RefSeq" id="WP_382358888.1">
    <property type="nucleotide sequence ID" value="NZ_JBHTGR010000022.1"/>
</dbReference>
<feature type="transmembrane region" description="Helical" evidence="7">
    <location>
        <begin position="209"/>
        <end position="228"/>
    </location>
</feature>
<feature type="transmembrane region" description="Helical" evidence="7">
    <location>
        <begin position="64"/>
        <end position="83"/>
    </location>
</feature>
<evidence type="ECO:0000256" key="7">
    <source>
        <dbReference type="SAM" id="Phobius"/>
    </source>
</evidence>
<protein>
    <submittedName>
        <fullName evidence="9">DMT family transporter</fullName>
    </submittedName>
</protein>
<dbReference type="Gene3D" id="1.10.3730.20">
    <property type="match status" value="1"/>
</dbReference>
<dbReference type="EMBL" id="JBHTGR010000022">
    <property type="protein sequence ID" value="MFC7747349.1"/>
    <property type="molecule type" value="Genomic_DNA"/>
</dbReference>
<dbReference type="Proteomes" id="UP001596620">
    <property type="component" value="Unassembled WGS sequence"/>
</dbReference>
<keyword evidence="3" id="KW-1003">Cell membrane</keyword>
<sequence>MLKIYMWLTLCVAAWGSNFVFGKILVDEFSPAVLTSLRLLFIVLFLSIIVLTKQGLHKIALRDMGLIVLLGIVGVFFNQLTFFEGLVTADSTTSALILAMSPIVTGFLAAVFLKESITVRMVLGAVIAITGIYFVVTKGGAAIHFEPGLWWIVATMVTFAILIIITRVLSQRVSPMTTTFYSNLTGLIVSIPVIFIMDDPVSVSSDWQGWSFLIVTAIIVHGLATLLWNQNIRYADASKAGILSNLEPFAAMLMGVILLQKPITIYEITGSLLIVGGVLFATYQRRARRLRRRQ</sequence>
<dbReference type="Pfam" id="PF00892">
    <property type="entry name" value="EamA"/>
    <property type="match status" value="2"/>
</dbReference>
<keyword evidence="10" id="KW-1185">Reference proteome</keyword>
<evidence type="ECO:0000256" key="2">
    <source>
        <dbReference type="ARBA" id="ARBA00007362"/>
    </source>
</evidence>
<dbReference type="PANTHER" id="PTHR32322:SF18">
    <property type="entry name" value="S-ADENOSYLMETHIONINE_S-ADENOSYLHOMOCYSTEINE TRANSPORTER"/>
    <property type="match status" value="1"/>
</dbReference>
<dbReference type="InterPro" id="IPR000620">
    <property type="entry name" value="EamA_dom"/>
</dbReference>
<organism evidence="9 10">
    <name type="scientific">Lentibacillus kimchii</name>
    <dbReference type="NCBI Taxonomy" id="1542911"/>
    <lineage>
        <taxon>Bacteria</taxon>
        <taxon>Bacillati</taxon>
        <taxon>Bacillota</taxon>
        <taxon>Bacilli</taxon>
        <taxon>Bacillales</taxon>
        <taxon>Bacillaceae</taxon>
        <taxon>Lentibacillus</taxon>
    </lineage>
</organism>
<feature type="transmembrane region" description="Helical" evidence="7">
    <location>
        <begin position="265"/>
        <end position="283"/>
    </location>
</feature>
<feature type="transmembrane region" description="Helical" evidence="7">
    <location>
        <begin position="148"/>
        <end position="168"/>
    </location>
</feature>
<comment type="similarity">
    <text evidence="2">Belongs to the EamA transporter family.</text>
</comment>
<feature type="transmembrane region" description="Helical" evidence="7">
    <location>
        <begin position="118"/>
        <end position="136"/>
    </location>
</feature>
<comment type="subcellular location">
    <subcellularLocation>
        <location evidence="1">Cell membrane</location>
        <topology evidence="1">Multi-pass membrane protein</topology>
    </subcellularLocation>
</comment>
<feature type="domain" description="EamA" evidence="8">
    <location>
        <begin position="3"/>
        <end position="136"/>
    </location>
</feature>
<evidence type="ECO:0000256" key="1">
    <source>
        <dbReference type="ARBA" id="ARBA00004651"/>
    </source>
</evidence>
<evidence type="ECO:0000256" key="4">
    <source>
        <dbReference type="ARBA" id="ARBA00022692"/>
    </source>
</evidence>
<dbReference type="PANTHER" id="PTHR32322">
    <property type="entry name" value="INNER MEMBRANE TRANSPORTER"/>
    <property type="match status" value="1"/>
</dbReference>
<dbReference type="InterPro" id="IPR050638">
    <property type="entry name" value="AA-Vitamin_Transporters"/>
</dbReference>
<proteinExistence type="inferred from homology"/>
<evidence type="ECO:0000313" key="10">
    <source>
        <dbReference type="Proteomes" id="UP001596620"/>
    </source>
</evidence>
<feature type="transmembrane region" description="Helical" evidence="7">
    <location>
        <begin position="95"/>
        <end position="113"/>
    </location>
</feature>
<evidence type="ECO:0000256" key="6">
    <source>
        <dbReference type="ARBA" id="ARBA00023136"/>
    </source>
</evidence>
<keyword evidence="4 7" id="KW-0812">Transmembrane</keyword>
<dbReference type="SUPFAM" id="SSF103481">
    <property type="entry name" value="Multidrug resistance efflux transporter EmrE"/>
    <property type="match status" value="2"/>
</dbReference>
<feature type="domain" description="EamA" evidence="8">
    <location>
        <begin position="147"/>
        <end position="282"/>
    </location>
</feature>
<evidence type="ECO:0000313" key="9">
    <source>
        <dbReference type="EMBL" id="MFC7747349.1"/>
    </source>
</evidence>
<feature type="transmembrane region" description="Helical" evidence="7">
    <location>
        <begin position="32"/>
        <end position="52"/>
    </location>
</feature>
<evidence type="ECO:0000259" key="8">
    <source>
        <dbReference type="Pfam" id="PF00892"/>
    </source>
</evidence>
<gene>
    <name evidence="9" type="ORF">ACFQU8_08890</name>
</gene>
<keyword evidence="5 7" id="KW-1133">Transmembrane helix</keyword>
<keyword evidence="6 7" id="KW-0472">Membrane</keyword>
<evidence type="ECO:0000256" key="5">
    <source>
        <dbReference type="ARBA" id="ARBA00022989"/>
    </source>
</evidence>
<evidence type="ECO:0000256" key="3">
    <source>
        <dbReference type="ARBA" id="ARBA00022475"/>
    </source>
</evidence>
<feature type="transmembrane region" description="Helical" evidence="7">
    <location>
        <begin position="240"/>
        <end position="259"/>
    </location>
</feature>
<feature type="transmembrane region" description="Helical" evidence="7">
    <location>
        <begin position="180"/>
        <end position="197"/>
    </location>
</feature>
<comment type="caution">
    <text evidence="9">The sequence shown here is derived from an EMBL/GenBank/DDBJ whole genome shotgun (WGS) entry which is preliminary data.</text>
</comment>
<reference evidence="10" key="1">
    <citation type="journal article" date="2019" name="Int. J. Syst. Evol. Microbiol.">
        <title>The Global Catalogue of Microorganisms (GCM) 10K type strain sequencing project: providing services to taxonomists for standard genome sequencing and annotation.</title>
        <authorList>
            <consortium name="The Broad Institute Genomics Platform"/>
            <consortium name="The Broad Institute Genome Sequencing Center for Infectious Disease"/>
            <person name="Wu L."/>
            <person name="Ma J."/>
        </authorList>
    </citation>
    <scope>NUCLEOTIDE SEQUENCE [LARGE SCALE GENOMIC DNA]</scope>
    <source>
        <strain evidence="10">JCM 30234</strain>
    </source>
</reference>
<dbReference type="InterPro" id="IPR037185">
    <property type="entry name" value="EmrE-like"/>
</dbReference>